<dbReference type="EMBL" id="JABCKI010006086">
    <property type="protein sequence ID" value="KAG5635459.1"/>
    <property type="molecule type" value="Genomic_DNA"/>
</dbReference>
<evidence type="ECO:0000256" key="1">
    <source>
        <dbReference type="SAM" id="MobiDB-lite"/>
    </source>
</evidence>
<feature type="region of interest" description="Disordered" evidence="1">
    <location>
        <begin position="130"/>
        <end position="205"/>
    </location>
</feature>
<sequence length="205" mass="22100">MILSSFSETTLSTSLCASSFNLTAGTSLARAPGRADRAISNESYEAHLRHPKTGQLTLWTESRRVGRHRRNGPVFRQQRLRPPDGLDASTLSFAGKIKALLRHIVVNAVRVCVAMFSKRDAGSARIAFVDDPANPFATGGGKEEGEEEEEEEEVVVVVVEEEEEEEEKEEALKDSGNDSSNGDSSAGDAEGGAEDNGEDDSMEDG</sequence>
<keyword evidence="3" id="KW-1185">Reference proteome</keyword>
<feature type="compositionally biased region" description="Acidic residues" evidence="1">
    <location>
        <begin position="144"/>
        <end position="169"/>
    </location>
</feature>
<gene>
    <name evidence="2" type="ORF">H0H81_011172</name>
</gene>
<reference evidence="2" key="1">
    <citation type="submission" date="2021-02" db="EMBL/GenBank/DDBJ databases">
        <authorList>
            <person name="Nieuwenhuis M."/>
            <person name="Van De Peppel L.J.J."/>
        </authorList>
    </citation>
    <scope>NUCLEOTIDE SEQUENCE</scope>
    <source>
        <strain evidence="2">D49</strain>
    </source>
</reference>
<accession>A0A9P7K3S8</accession>
<feature type="compositionally biased region" description="Acidic residues" evidence="1">
    <location>
        <begin position="191"/>
        <end position="205"/>
    </location>
</feature>
<dbReference type="AlphaFoldDB" id="A0A9P7K3S8"/>
<proteinExistence type="predicted"/>
<dbReference type="Proteomes" id="UP000717328">
    <property type="component" value="Unassembled WGS sequence"/>
</dbReference>
<feature type="compositionally biased region" description="Low complexity" evidence="1">
    <location>
        <begin position="177"/>
        <end position="188"/>
    </location>
</feature>
<evidence type="ECO:0000313" key="2">
    <source>
        <dbReference type="EMBL" id="KAG5635459.1"/>
    </source>
</evidence>
<evidence type="ECO:0000313" key="3">
    <source>
        <dbReference type="Proteomes" id="UP000717328"/>
    </source>
</evidence>
<reference evidence="2" key="2">
    <citation type="submission" date="2021-10" db="EMBL/GenBank/DDBJ databases">
        <title>Phylogenomics reveals ancestral predisposition of the termite-cultivated fungus Termitomyces towards a domesticated lifestyle.</title>
        <authorList>
            <person name="Auxier B."/>
            <person name="Grum-Grzhimaylo A."/>
            <person name="Cardenas M.E."/>
            <person name="Lodge J.D."/>
            <person name="Laessoe T."/>
            <person name="Pedersen O."/>
            <person name="Smith M.E."/>
            <person name="Kuyper T.W."/>
            <person name="Franco-Molano E.A."/>
            <person name="Baroni T.J."/>
            <person name="Aanen D.K."/>
        </authorList>
    </citation>
    <scope>NUCLEOTIDE SEQUENCE</scope>
    <source>
        <strain evidence="2">D49</strain>
    </source>
</reference>
<protein>
    <submittedName>
        <fullName evidence="2">Uncharacterized protein</fullName>
    </submittedName>
</protein>
<organism evidence="2 3">
    <name type="scientific">Sphagnurus paluster</name>
    <dbReference type="NCBI Taxonomy" id="117069"/>
    <lineage>
        <taxon>Eukaryota</taxon>
        <taxon>Fungi</taxon>
        <taxon>Dikarya</taxon>
        <taxon>Basidiomycota</taxon>
        <taxon>Agaricomycotina</taxon>
        <taxon>Agaricomycetes</taxon>
        <taxon>Agaricomycetidae</taxon>
        <taxon>Agaricales</taxon>
        <taxon>Tricholomatineae</taxon>
        <taxon>Lyophyllaceae</taxon>
        <taxon>Sphagnurus</taxon>
    </lineage>
</organism>
<comment type="caution">
    <text evidence="2">The sequence shown here is derived from an EMBL/GenBank/DDBJ whole genome shotgun (WGS) entry which is preliminary data.</text>
</comment>
<name>A0A9P7K3S8_9AGAR</name>